<keyword evidence="3" id="KW-1185">Reference proteome</keyword>
<name>A0A401FPJ9_9LACO</name>
<evidence type="ECO:0000313" key="3">
    <source>
        <dbReference type="Proteomes" id="UP000286974"/>
    </source>
</evidence>
<reference evidence="2 3" key="1">
    <citation type="submission" date="2017-11" db="EMBL/GenBank/DDBJ databases">
        <title>Draft Genome Sequence of Lactobacillus curieae NBRC 111893 isolated from Koso, a Japanese sugar-Vegetable Fermented Beverage.</title>
        <authorList>
            <person name="Chiou T.Y."/>
            <person name="Oshima K."/>
            <person name="Suda W."/>
            <person name="Hattori M."/>
            <person name="Takahashi T."/>
        </authorList>
    </citation>
    <scope>NUCLEOTIDE SEQUENCE [LARGE SCALE GENOMIC DNA]</scope>
    <source>
        <strain evidence="2 3">NBRC111893</strain>
    </source>
</reference>
<dbReference type="InterPro" id="IPR010359">
    <property type="entry name" value="IrrE_HExxH"/>
</dbReference>
<dbReference type="Pfam" id="PF06114">
    <property type="entry name" value="Peptidase_M78"/>
    <property type="match status" value="1"/>
</dbReference>
<dbReference type="Proteomes" id="UP000286974">
    <property type="component" value="Unassembled WGS sequence"/>
</dbReference>
<evidence type="ECO:0000313" key="2">
    <source>
        <dbReference type="EMBL" id="GAY74310.1"/>
    </source>
</evidence>
<proteinExistence type="predicted"/>
<feature type="domain" description="IrrE N-terminal-like" evidence="1">
    <location>
        <begin position="38"/>
        <end position="105"/>
    </location>
</feature>
<sequence>MDDLITYLCNYAYDHKIGFILNRQKLSSDEVPISSYALNLIIVNMNWNPETEIPFQFAHEISHILNGDKGDKGFPAAIIKEEYAANKRAIDILMKYAELNEIPTNNVVKFMNIFGIPYKLEDLVRNELLKNSIAV</sequence>
<dbReference type="AlphaFoldDB" id="A0A401FPJ9"/>
<protein>
    <recommendedName>
        <fullName evidence="1">IrrE N-terminal-like domain-containing protein</fullName>
    </recommendedName>
</protein>
<dbReference type="OrthoDB" id="2300474at2"/>
<dbReference type="RefSeq" id="WP_125008971.1">
    <property type="nucleotide sequence ID" value="NZ_BEXA01000009.1"/>
</dbReference>
<organism evidence="2 3">
    <name type="scientific">Lentilactobacillus kosonis</name>
    <dbReference type="NCBI Taxonomy" id="2810561"/>
    <lineage>
        <taxon>Bacteria</taxon>
        <taxon>Bacillati</taxon>
        <taxon>Bacillota</taxon>
        <taxon>Bacilli</taxon>
        <taxon>Lactobacillales</taxon>
        <taxon>Lactobacillaceae</taxon>
        <taxon>Lentilactobacillus</taxon>
    </lineage>
</organism>
<comment type="caution">
    <text evidence="2">The sequence shown here is derived from an EMBL/GenBank/DDBJ whole genome shotgun (WGS) entry which is preliminary data.</text>
</comment>
<accession>A0A401FPJ9</accession>
<dbReference type="EMBL" id="BEXA01000009">
    <property type="protein sequence ID" value="GAY74310.1"/>
    <property type="molecule type" value="Genomic_DNA"/>
</dbReference>
<evidence type="ECO:0000259" key="1">
    <source>
        <dbReference type="Pfam" id="PF06114"/>
    </source>
</evidence>
<gene>
    <name evidence="2" type="ORF">NBRC111893_2456</name>
</gene>